<evidence type="ECO:0000313" key="3">
    <source>
        <dbReference type="WBParaSite" id="ACRNAN_Path_1272.g4968.t1"/>
    </source>
</evidence>
<keyword evidence="2" id="KW-1185">Reference proteome</keyword>
<dbReference type="WBParaSite" id="ACRNAN_Path_1272.g4968.t1">
    <property type="protein sequence ID" value="ACRNAN_Path_1272.g4968.t1"/>
    <property type="gene ID" value="ACRNAN_Path_1272.g4968"/>
</dbReference>
<accession>A0A914BY58</accession>
<feature type="region of interest" description="Disordered" evidence="1">
    <location>
        <begin position="302"/>
        <end position="326"/>
    </location>
</feature>
<evidence type="ECO:0000256" key="1">
    <source>
        <dbReference type="SAM" id="MobiDB-lite"/>
    </source>
</evidence>
<feature type="region of interest" description="Disordered" evidence="1">
    <location>
        <begin position="97"/>
        <end position="139"/>
    </location>
</feature>
<proteinExistence type="predicted"/>
<dbReference type="Proteomes" id="UP000887540">
    <property type="component" value="Unplaced"/>
</dbReference>
<evidence type="ECO:0000313" key="2">
    <source>
        <dbReference type="Proteomes" id="UP000887540"/>
    </source>
</evidence>
<organism evidence="2 3">
    <name type="scientific">Acrobeloides nanus</name>
    <dbReference type="NCBI Taxonomy" id="290746"/>
    <lineage>
        <taxon>Eukaryota</taxon>
        <taxon>Metazoa</taxon>
        <taxon>Ecdysozoa</taxon>
        <taxon>Nematoda</taxon>
        <taxon>Chromadorea</taxon>
        <taxon>Rhabditida</taxon>
        <taxon>Tylenchina</taxon>
        <taxon>Cephalobomorpha</taxon>
        <taxon>Cephaloboidea</taxon>
        <taxon>Cephalobidae</taxon>
        <taxon>Acrobeloides</taxon>
    </lineage>
</organism>
<sequence length="423" mass="47943">MPNHGTYSDEEEKSLIEFIKKMIAECEANGKTPAFGSNNFWQRAIDGGYCKKDRTPQSVRCWYYQKATRGEFLPAVHFQRAKITARKIKMKKEKHSLLNDHQSDFTTPNDYPQTSVSIESEPLFKPNSSSSEKNKSEFRRPWSEEEDLKLYEFVTSNSLKNVNPLFAGPKIWKMAINQGLFQNRTIGALRSRVHYHWPQIVSKYGGESLSTYTDSDPSFFDQSNSNINISSSGLVEYIYGRPSTSNDMDLFDISSDIKEEQLDNDIIIEDCNLPVTGISEVSIPSGPSSVAIMTHFDTPISAPTSRSGSEIAAPTSKPKHSPHELRKGHIKISQSEMFTMIQNKIHELQSSGKILQAEPLERISDVVFMTLKRASEGDQPAEVLVRKEAEYLLKTDRQKEVVDFVVVQPHVLCLIEEVHKHCC</sequence>
<protein>
    <submittedName>
        <fullName evidence="3">Myb-like domain-containing protein</fullName>
    </submittedName>
</protein>
<reference evidence="3" key="1">
    <citation type="submission" date="2022-11" db="UniProtKB">
        <authorList>
            <consortium name="WormBaseParasite"/>
        </authorList>
    </citation>
    <scope>IDENTIFICATION</scope>
</reference>
<feature type="compositionally biased region" description="Polar residues" evidence="1">
    <location>
        <begin position="104"/>
        <end position="118"/>
    </location>
</feature>
<dbReference type="AlphaFoldDB" id="A0A914BY58"/>
<name>A0A914BY58_9BILA</name>